<dbReference type="Proteomes" id="UP000663853">
    <property type="component" value="Unassembled WGS sequence"/>
</dbReference>
<accession>A0A8H3CAF0</accession>
<dbReference type="SUPFAM" id="SSF56112">
    <property type="entry name" value="Protein kinase-like (PK-like)"/>
    <property type="match status" value="1"/>
</dbReference>
<comment type="caution">
    <text evidence="1">The sequence shown here is derived from an EMBL/GenBank/DDBJ whole genome shotgun (WGS) entry which is preliminary data.</text>
</comment>
<name>A0A8H3CAF0_9AGAM</name>
<dbReference type="AlphaFoldDB" id="A0A8H3CAF0"/>
<protein>
    <recommendedName>
        <fullName evidence="3">Serine-threonine/tyrosine-protein kinase catalytic domain-containing protein</fullName>
    </recommendedName>
</protein>
<dbReference type="Gene3D" id="1.10.510.10">
    <property type="entry name" value="Transferase(Phosphotransferase) domain 1"/>
    <property type="match status" value="1"/>
</dbReference>
<dbReference type="InterPro" id="IPR011009">
    <property type="entry name" value="Kinase-like_dom_sf"/>
</dbReference>
<organism evidence="1 2">
    <name type="scientific">Rhizoctonia solani</name>
    <dbReference type="NCBI Taxonomy" id="456999"/>
    <lineage>
        <taxon>Eukaryota</taxon>
        <taxon>Fungi</taxon>
        <taxon>Dikarya</taxon>
        <taxon>Basidiomycota</taxon>
        <taxon>Agaricomycotina</taxon>
        <taxon>Agaricomycetes</taxon>
        <taxon>Cantharellales</taxon>
        <taxon>Ceratobasidiaceae</taxon>
        <taxon>Rhizoctonia</taxon>
    </lineage>
</organism>
<reference evidence="1" key="1">
    <citation type="submission" date="2021-01" db="EMBL/GenBank/DDBJ databases">
        <authorList>
            <person name="Kaushik A."/>
        </authorList>
    </citation>
    <scope>NUCLEOTIDE SEQUENCE</scope>
    <source>
        <strain evidence="1">AG6-10EEA</strain>
    </source>
</reference>
<evidence type="ECO:0008006" key="3">
    <source>
        <dbReference type="Google" id="ProtNLM"/>
    </source>
</evidence>
<evidence type="ECO:0000313" key="2">
    <source>
        <dbReference type="Proteomes" id="UP000663853"/>
    </source>
</evidence>
<gene>
    <name evidence="1" type="ORF">RDB_LOCUS84296</name>
</gene>
<evidence type="ECO:0000313" key="1">
    <source>
        <dbReference type="EMBL" id="CAE6478069.1"/>
    </source>
</evidence>
<sequence length="73" mass="8351">MEVAIHKRTPPRPQEVIPEGSVYGDQLWNILTKCWSYDPKARPSAGDVRNQVELITAETPKEFKIELEDGRSE</sequence>
<dbReference type="EMBL" id="CAJMXA010002227">
    <property type="protein sequence ID" value="CAE6478069.1"/>
    <property type="molecule type" value="Genomic_DNA"/>
</dbReference>
<proteinExistence type="predicted"/>